<evidence type="ECO:0000313" key="6">
    <source>
        <dbReference type="Proteomes" id="UP001221757"/>
    </source>
</evidence>
<dbReference type="AlphaFoldDB" id="A0AAD7GDK1"/>
<evidence type="ECO:0000313" key="5">
    <source>
        <dbReference type="EMBL" id="KAJ7679738.1"/>
    </source>
</evidence>
<dbReference type="InterPro" id="IPR050816">
    <property type="entry name" value="Flavin-dep_Halogenase_NPB"/>
</dbReference>
<comment type="similarity">
    <text evidence="1">Belongs to the flavin-dependent halogenase family.</text>
</comment>
<feature type="transmembrane region" description="Helical" evidence="4">
    <location>
        <begin position="22"/>
        <end position="42"/>
    </location>
</feature>
<reference evidence="5" key="1">
    <citation type="submission" date="2023-03" db="EMBL/GenBank/DDBJ databases">
        <title>Massive genome expansion in bonnet fungi (Mycena s.s.) driven by repeated elements and novel gene families across ecological guilds.</title>
        <authorList>
            <consortium name="Lawrence Berkeley National Laboratory"/>
            <person name="Harder C.B."/>
            <person name="Miyauchi S."/>
            <person name="Viragh M."/>
            <person name="Kuo A."/>
            <person name="Thoen E."/>
            <person name="Andreopoulos B."/>
            <person name="Lu D."/>
            <person name="Skrede I."/>
            <person name="Drula E."/>
            <person name="Henrissat B."/>
            <person name="Morin E."/>
            <person name="Kohler A."/>
            <person name="Barry K."/>
            <person name="LaButti K."/>
            <person name="Morin E."/>
            <person name="Salamov A."/>
            <person name="Lipzen A."/>
            <person name="Mereny Z."/>
            <person name="Hegedus B."/>
            <person name="Baldrian P."/>
            <person name="Stursova M."/>
            <person name="Weitz H."/>
            <person name="Taylor A."/>
            <person name="Grigoriev I.V."/>
            <person name="Nagy L.G."/>
            <person name="Martin F."/>
            <person name="Kauserud H."/>
        </authorList>
    </citation>
    <scope>NUCLEOTIDE SEQUENCE</scope>
    <source>
        <strain evidence="5">CBHHK067</strain>
    </source>
</reference>
<name>A0AAD7GDK1_MYCRO</name>
<dbReference type="SUPFAM" id="SSF51905">
    <property type="entry name" value="FAD/NAD(P)-binding domain"/>
    <property type="match status" value="1"/>
</dbReference>
<dbReference type="EMBL" id="JARKIE010000128">
    <property type="protein sequence ID" value="KAJ7679738.1"/>
    <property type="molecule type" value="Genomic_DNA"/>
</dbReference>
<organism evidence="5 6">
    <name type="scientific">Mycena rosella</name>
    <name type="common">Pink bonnet</name>
    <name type="synonym">Agaricus rosellus</name>
    <dbReference type="NCBI Taxonomy" id="1033263"/>
    <lineage>
        <taxon>Eukaryota</taxon>
        <taxon>Fungi</taxon>
        <taxon>Dikarya</taxon>
        <taxon>Basidiomycota</taxon>
        <taxon>Agaricomycotina</taxon>
        <taxon>Agaricomycetes</taxon>
        <taxon>Agaricomycetidae</taxon>
        <taxon>Agaricales</taxon>
        <taxon>Marasmiineae</taxon>
        <taxon>Mycenaceae</taxon>
        <taxon>Mycena</taxon>
    </lineage>
</organism>
<accession>A0AAD7GDK1</accession>
<evidence type="ECO:0000256" key="2">
    <source>
        <dbReference type="ARBA" id="ARBA00023002"/>
    </source>
</evidence>
<keyword evidence="2" id="KW-0560">Oxidoreductase</keyword>
<dbReference type="Proteomes" id="UP001221757">
    <property type="component" value="Unassembled WGS sequence"/>
</dbReference>
<keyword evidence="4" id="KW-0472">Membrane</keyword>
<dbReference type="GO" id="GO:0044550">
    <property type="term" value="P:secondary metabolite biosynthetic process"/>
    <property type="evidence" value="ECO:0007669"/>
    <property type="project" value="UniProtKB-ARBA"/>
</dbReference>
<dbReference type="PANTHER" id="PTHR43747:SF5">
    <property type="entry name" value="FAD-BINDING DOMAIN-CONTAINING PROTEIN"/>
    <property type="match status" value="1"/>
</dbReference>
<evidence type="ECO:0000256" key="1">
    <source>
        <dbReference type="ARBA" id="ARBA00005706"/>
    </source>
</evidence>
<evidence type="ECO:0000256" key="4">
    <source>
        <dbReference type="SAM" id="Phobius"/>
    </source>
</evidence>
<sequence length="171" mass="18879">MYTTHPELSDSQLLNSNKQTDFTGVADVVVAGAGILGLCYAVHLKNISPDLKIEVFEKSLAPIQKIGEPTLSPFSTFTTGTVLPYDYLLRLFSLKDGLQFYSFDQQGREVTAQDIGRLDISFQLDRRWSELFMAIWAQNVGINVYHGVAVDFEIPVGSSITTALGLDDLSI</sequence>
<comment type="catalytic activity">
    <reaction evidence="3">
        <text>melleolide F + FADH2 + chloride + O2 = 6'-chloromelleolide F + FAD + 2 H2O + H(+)</text>
        <dbReference type="Rhea" id="RHEA:67160"/>
        <dbReference type="ChEBI" id="CHEBI:15377"/>
        <dbReference type="ChEBI" id="CHEBI:15378"/>
        <dbReference type="ChEBI" id="CHEBI:15379"/>
        <dbReference type="ChEBI" id="CHEBI:17996"/>
        <dbReference type="ChEBI" id="CHEBI:57692"/>
        <dbReference type="ChEBI" id="CHEBI:58307"/>
        <dbReference type="ChEBI" id="CHEBI:167712"/>
        <dbReference type="ChEBI" id="CHEBI:167713"/>
    </reaction>
    <physiologicalReaction direction="left-to-right" evidence="3">
        <dbReference type="Rhea" id="RHEA:67161"/>
    </physiologicalReaction>
</comment>
<gene>
    <name evidence="5" type="ORF">B0H17DRAFT_1206386</name>
</gene>
<proteinExistence type="inferred from homology"/>
<dbReference type="InterPro" id="IPR036188">
    <property type="entry name" value="FAD/NAD-bd_sf"/>
</dbReference>
<dbReference type="PANTHER" id="PTHR43747">
    <property type="entry name" value="FAD-BINDING PROTEIN"/>
    <property type="match status" value="1"/>
</dbReference>
<keyword evidence="6" id="KW-1185">Reference proteome</keyword>
<protein>
    <submittedName>
        <fullName evidence="5">Uncharacterized protein</fullName>
    </submittedName>
</protein>
<dbReference type="Gene3D" id="3.50.50.60">
    <property type="entry name" value="FAD/NAD(P)-binding domain"/>
    <property type="match status" value="1"/>
</dbReference>
<evidence type="ECO:0000256" key="3">
    <source>
        <dbReference type="ARBA" id="ARBA00049364"/>
    </source>
</evidence>
<dbReference type="GO" id="GO:0140907">
    <property type="term" value="F:flavin-dependent halogenase activity"/>
    <property type="evidence" value="ECO:0007669"/>
    <property type="project" value="UniProtKB-ARBA"/>
</dbReference>
<keyword evidence="4" id="KW-1133">Transmembrane helix</keyword>
<keyword evidence="4" id="KW-0812">Transmembrane</keyword>
<comment type="caution">
    <text evidence="5">The sequence shown here is derived from an EMBL/GenBank/DDBJ whole genome shotgun (WGS) entry which is preliminary data.</text>
</comment>